<gene>
    <name evidence="1" type="ORF">O6P43_030593</name>
</gene>
<organism evidence="1 2">
    <name type="scientific">Quillaja saponaria</name>
    <name type="common">Soap bark tree</name>
    <dbReference type="NCBI Taxonomy" id="32244"/>
    <lineage>
        <taxon>Eukaryota</taxon>
        <taxon>Viridiplantae</taxon>
        <taxon>Streptophyta</taxon>
        <taxon>Embryophyta</taxon>
        <taxon>Tracheophyta</taxon>
        <taxon>Spermatophyta</taxon>
        <taxon>Magnoliopsida</taxon>
        <taxon>eudicotyledons</taxon>
        <taxon>Gunneridae</taxon>
        <taxon>Pentapetalae</taxon>
        <taxon>rosids</taxon>
        <taxon>fabids</taxon>
        <taxon>Fabales</taxon>
        <taxon>Quillajaceae</taxon>
        <taxon>Quillaja</taxon>
    </lineage>
</organism>
<reference evidence="1" key="1">
    <citation type="journal article" date="2023" name="Science">
        <title>Elucidation of the pathway for biosynthesis of saponin adjuvants from the soapbark tree.</title>
        <authorList>
            <person name="Reed J."/>
            <person name="Orme A."/>
            <person name="El-Demerdash A."/>
            <person name="Owen C."/>
            <person name="Martin L.B.B."/>
            <person name="Misra R.C."/>
            <person name="Kikuchi S."/>
            <person name="Rejzek M."/>
            <person name="Martin A.C."/>
            <person name="Harkess A."/>
            <person name="Leebens-Mack J."/>
            <person name="Louveau T."/>
            <person name="Stephenson M.J."/>
            <person name="Osbourn A."/>
        </authorList>
    </citation>
    <scope>NUCLEOTIDE SEQUENCE</scope>
    <source>
        <strain evidence="1">S10</strain>
    </source>
</reference>
<name>A0AAD7KTH8_QUISA</name>
<evidence type="ECO:0000313" key="2">
    <source>
        <dbReference type="Proteomes" id="UP001163823"/>
    </source>
</evidence>
<dbReference type="KEGG" id="qsa:O6P43_030593"/>
<proteinExistence type="predicted"/>
<evidence type="ECO:0000313" key="1">
    <source>
        <dbReference type="EMBL" id="KAJ7945547.1"/>
    </source>
</evidence>
<dbReference type="Proteomes" id="UP001163823">
    <property type="component" value="Chromosome 13"/>
</dbReference>
<keyword evidence="2" id="KW-1185">Reference proteome</keyword>
<dbReference type="EMBL" id="JARAOO010000013">
    <property type="protein sequence ID" value="KAJ7945547.1"/>
    <property type="molecule type" value="Genomic_DNA"/>
</dbReference>
<protein>
    <submittedName>
        <fullName evidence="1">Nuclear transcription factor Y subunit C</fullName>
    </submittedName>
</protein>
<dbReference type="AlphaFoldDB" id="A0AAD7KTH8"/>
<comment type="caution">
    <text evidence="1">The sequence shown here is derived from an EMBL/GenBank/DDBJ whole genome shotgun (WGS) entry which is preliminary data.</text>
</comment>
<accession>A0AAD7KTH8</accession>
<sequence length="97" mass="11002">MADYENAEPINPEFPTGRVKKITKLDKDVNIVKRHHPTSDFLLRFASYPSHPSDCQSKNINQSRAVADKLVPAGTRRIDNFFHNPESEAPIEIVNES</sequence>